<dbReference type="GO" id="GO:0016740">
    <property type="term" value="F:transferase activity"/>
    <property type="evidence" value="ECO:0007669"/>
    <property type="project" value="UniProtKB-KW"/>
</dbReference>
<feature type="region of interest" description="Disordered" evidence="1">
    <location>
        <begin position="1"/>
        <end position="25"/>
    </location>
</feature>
<sequence>MSIRKTSLRRVQRSDPGFRSLHGAKAGHPFSPPLMIMSSTRPVTEADLEVGDLIYYMADAPDIKVIVTTLEGVRNGPRFVAAALHAAKRGKPIVALKVGKSEYGAKAAQSHTAAIAGSAEINSAVFRELGIVEADDIDELIDVASLLSRATPTGRERLAVYSFSGRTAALASDMVGTASLELATFTGDTLSQLRAALPDYAAIDNPVDVTAEVLVDSSLSYTTIEGRRERYEHGHRAGADSLSSTARLQRCWAKAWSAFRPKSTRRSCRYG</sequence>
<accession>A0A158KQP1</accession>
<keyword evidence="4" id="KW-1185">Reference proteome</keyword>
<evidence type="ECO:0000313" key="4">
    <source>
        <dbReference type="Proteomes" id="UP000055019"/>
    </source>
</evidence>
<name>A0A158KQP1_9BURK</name>
<gene>
    <name evidence="3" type="ORF">AWB74_06422</name>
</gene>
<evidence type="ECO:0000256" key="1">
    <source>
        <dbReference type="SAM" id="MobiDB-lite"/>
    </source>
</evidence>
<comment type="caution">
    <text evidence="3">The sequence shown here is derived from an EMBL/GenBank/DDBJ whole genome shotgun (WGS) entry which is preliminary data.</text>
</comment>
<dbReference type="EMBL" id="FCOM02000044">
    <property type="protein sequence ID" value="SAL82900.1"/>
    <property type="molecule type" value="Genomic_DNA"/>
</dbReference>
<feature type="domain" description="Succinyl-CoA synthetase-like flavodoxin" evidence="2">
    <location>
        <begin position="45"/>
        <end position="147"/>
    </location>
</feature>
<dbReference type="Pfam" id="PF13607">
    <property type="entry name" value="Succ_CoA_lig"/>
    <property type="match status" value="1"/>
</dbReference>
<proteinExistence type="predicted"/>
<dbReference type="PANTHER" id="PTHR42793:SF4">
    <property type="entry name" value="BLL6376 PROTEIN"/>
    <property type="match status" value="1"/>
</dbReference>
<dbReference type="Gene3D" id="3.40.50.261">
    <property type="entry name" value="Succinyl-CoA synthetase domains"/>
    <property type="match status" value="2"/>
</dbReference>
<evidence type="ECO:0000313" key="3">
    <source>
        <dbReference type="EMBL" id="SAL82900.1"/>
    </source>
</evidence>
<dbReference type="SUPFAM" id="SSF52210">
    <property type="entry name" value="Succinyl-CoA synthetase domains"/>
    <property type="match status" value="2"/>
</dbReference>
<dbReference type="Proteomes" id="UP000055019">
    <property type="component" value="Unassembled WGS sequence"/>
</dbReference>
<feature type="compositionally biased region" description="Basic residues" evidence="1">
    <location>
        <begin position="1"/>
        <end position="11"/>
    </location>
</feature>
<organism evidence="3 4">
    <name type="scientific">Caballeronia arvi</name>
    <dbReference type="NCBI Taxonomy" id="1777135"/>
    <lineage>
        <taxon>Bacteria</taxon>
        <taxon>Pseudomonadati</taxon>
        <taxon>Pseudomonadota</taxon>
        <taxon>Betaproteobacteria</taxon>
        <taxon>Burkholderiales</taxon>
        <taxon>Burkholderiaceae</taxon>
        <taxon>Caballeronia</taxon>
    </lineage>
</organism>
<reference evidence="3" key="1">
    <citation type="submission" date="2016-01" db="EMBL/GenBank/DDBJ databases">
        <authorList>
            <person name="Peeters C."/>
        </authorList>
    </citation>
    <scope>NUCLEOTIDE SEQUENCE [LARGE SCALE GENOMIC DNA]</scope>
    <source>
        <strain evidence="3">LMG 29317</strain>
    </source>
</reference>
<protein>
    <submittedName>
        <fullName evidence="3">N-acetyltransferase GCN5</fullName>
    </submittedName>
</protein>
<dbReference type="InterPro" id="IPR016102">
    <property type="entry name" value="Succinyl-CoA_synth-like"/>
</dbReference>
<dbReference type="AlphaFoldDB" id="A0A158KQP1"/>
<dbReference type="PANTHER" id="PTHR42793">
    <property type="entry name" value="COA BINDING DOMAIN CONTAINING PROTEIN"/>
    <property type="match status" value="1"/>
</dbReference>
<dbReference type="InterPro" id="IPR032875">
    <property type="entry name" value="Succ_CoA_lig_flav_dom"/>
</dbReference>
<evidence type="ECO:0000259" key="2">
    <source>
        <dbReference type="Pfam" id="PF13607"/>
    </source>
</evidence>